<dbReference type="Proteomes" id="UP000203302">
    <property type="component" value="Segment"/>
</dbReference>
<gene>
    <name evidence="2" type="ORF">HUXLEY_10</name>
</gene>
<sequence length="40" mass="4348">MLGGAKTGGYAGSEEEEVHQPRSHLSNTLYKALLIYAKAR</sequence>
<dbReference type="RefSeq" id="YP_009292985.1">
    <property type="nucleotide sequence ID" value="NC_031127.1"/>
</dbReference>
<protein>
    <submittedName>
        <fullName evidence="2">Uncharacterized protein</fullName>
    </submittedName>
</protein>
<proteinExistence type="predicted"/>
<evidence type="ECO:0000313" key="2">
    <source>
        <dbReference type="EMBL" id="ANZ49099.1"/>
    </source>
</evidence>
<accession>A0A1B2ICV7</accession>
<evidence type="ECO:0000313" key="3">
    <source>
        <dbReference type="Proteomes" id="UP000203302"/>
    </source>
</evidence>
<dbReference type="GeneID" id="29069132"/>
<feature type="region of interest" description="Disordered" evidence="1">
    <location>
        <begin position="1"/>
        <end position="24"/>
    </location>
</feature>
<name>A0A1B2ICV7_9CAUD</name>
<organism evidence="2 3">
    <name type="scientific">Erwinia phage vB_EamM_Huxley</name>
    <dbReference type="NCBI Taxonomy" id="1883373"/>
    <lineage>
        <taxon>Viruses</taxon>
        <taxon>Duplodnaviria</taxon>
        <taxon>Heunggongvirae</taxon>
        <taxon>Uroviricota</taxon>
        <taxon>Caudoviricetes</taxon>
        <taxon>Chimalliviridae</taxon>
        <taxon>Machinavirus</taxon>
        <taxon>Machinavirus machina</taxon>
    </lineage>
</organism>
<evidence type="ECO:0000256" key="1">
    <source>
        <dbReference type="SAM" id="MobiDB-lite"/>
    </source>
</evidence>
<reference evidence="3" key="1">
    <citation type="submission" date="2016-06" db="EMBL/GenBank/DDBJ databases">
        <authorList>
            <person name="Berg J.A."/>
            <person name="Grossarth S.E."/>
            <person name="Jarvis T.M."/>
            <person name="Merrill B.D."/>
            <person name="Breakwell D.P."/>
            <person name="Hope S."/>
            <person name="Grose J.H."/>
        </authorList>
    </citation>
    <scope>NUCLEOTIDE SEQUENCE [LARGE SCALE GENOMIC DNA]</scope>
</reference>
<dbReference type="EMBL" id="KX397368">
    <property type="protein sequence ID" value="ANZ49099.1"/>
    <property type="molecule type" value="Genomic_DNA"/>
</dbReference>
<feature type="compositionally biased region" description="Gly residues" evidence="1">
    <location>
        <begin position="1"/>
        <end position="11"/>
    </location>
</feature>
<dbReference type="KEGG" id="vg:29069132"/>